<name>A0A9D7XEV3_9BACT</name>
<dbReference type="InterPro" id="IPR055353">
    <property type="entry name" value="DUF7619"/>
</dbReference>
<evidence type="ECO:0000313" key="4">
    <source>
        <dbReference type="Proteomes" id="UP000808349"/>
    </source>
</evidence>
<evidence type="ECO:0000259" key="1">
    <source>
        <dbReference type="Pfam" id="PF18962"/>
    </source>
</evidence>
<dbReference type="EMBL" id="JADKFW010000007">
    <property type="protein sequence ID" value="MBK9718180.1"/>
    <property type="molecule type" value="Genomic_DNA"/>
</dbReference>
<protein>
    <submittedName>
        <fullName evidence="3">T9SS type A sorting domain-containing protein</fullName>
    </submittedName>
</protein>
<sequence>MDTSIICEKNVGSFDPNDKTVLVNGKSTDFLYEKDSILEYLIRFQNTGTDTAFNIRLTDKLDYNLDWSSLIALTASHDYTYSVNEQGLLEVFFKDIMLADSNISEANSHGYFKFSIKPKPGLNFGTLINNLADIYFDFNDAVRTNFAKLTLTPILKTKNIAGEKILELKAIPNPAIQVTEIALPESWHNAVVHARVLSLDGKLVQSFDINTNKIILKRKNLSSGMYYLNLINKEGKRAYCKIIFN</sequence>
<dbReference type="AlphaFoldDB" id="A0A9D7XEV3"/>
<proteinExistence type="predicted"/>
<feature type="domain" description="DUF7619" evidence="2">
    <location>
        <begin position="15"/>
        <end position="148"/>
    </location>
</feature>
<evidence type="ECO:0000259" key="2">
    <source>
        <dbReference type="Pfam" id="PF24595"/>
    </source>
</evidence>
<organism evidence="3 4">
    <name type="scientific">Candidatus Defluviibacterium haderslevense</name>
    <dbReference type="NCBI Taxonomy" id="2981993"/>
    <lineage>
        <taxon>Bacteria</taxon>
        <taxon>Pseudomonadati</taxon>
        <taxon>Bacteroidota</taxon>
        <taxon>Saprospiria</taxon>
        <taxon>Saprospirales</taxon>
        <taxon>Saprospiraceae</taxon>
        <taxon>Candidatus Defluviibacterium</taxon>
    </lineage>
</organism>
<reference evidence="3 4" key="1">
    <citation type="submission" date="2020-10" db="EMBL/GenBank/DDBJ databases">
        <title>Connecting structure to function with the recovery of over 1000 high-quality activated sludge metagenome-assembled genomes encoding full-length rRNA genes using long-read sequencing.</title>
        <authorList>
            <person name="Singleton C.M."/>
            <person name="Petriglieri F."/>
            <person name="Kristensen J.M."/>
            <person name="Kirkegaard R.H."/>
            <person name="Michaelsen T.Y."/>
            <person name="Andersen M.H."/>
            <person name="Karst S.M."/>
            <person name="Dueholm M.S."/>
            <person name="Nielsen P.H."/>
            <person name="Albertsen M."/>
        </authorList>
    </citation>
    <scope>NUCLEOTIDE SEQUENCE [LARGE SCALE GENOMIC DNA]</scope>
    <source>
        <strain evidence="3">Ribe_18-Q3-R11-54_BAT3C.373</strain>
    </source>
</reference>
<dbReference type="Pfam" id="PF18962">
    <property type="entry name" value="Por_Secre_tail"/>
    <property type="match status" value="1"/>
</dbReference>
<accession>A0A9D7XEV3</accession>
<dbReference type="InterPro" id="IPR026444">
    <property type="entry name" value="Secre_tail"/>
</dbReference>
<evidence type="ECO:0000313" key="3">
    <source>
        <dbReference type="EMBL" id="MBK9718180.1"/>
    </source>
</evidence>
<dbReference type="InterPro" id="IPR047589">
    <property type="entry name" value="DUF11_rpt"/>
</dbReference>
<gene>
    <name evidence="3" type="ORF">IPO85_11835</name>
</gene>
<dbReference type="Proteomes" id="UP000808349">
    <property type="component" value="Unassembled WGS sequence"/>
</dbReference>
<dbReference type="Pfam" id="PF24595">
    <property type="entry name" value="DUF7619"/>
    <property type="match status" value="1"/>
</dbReference>
<feature type="domain" description="Secretion system C-terminal sorting" evidence="1">
    <location>
        <begin position="172"/>
        <end position="243"/>
    </location>
</feature>
<comment type="caution">
    <text evidence="3">The sequence shown here is derived from an EMBL/GenBank/DDBJ whole genome shotgun (WGS) entry which is preliminary data.</text>
</comment>
<dbReference type="NCBIfam" id="TIGR01451">
    <property type="entry name" value="B_ant_repeat"/>
    <property type="match status" value="1"/>
</dbReference>
<dbReference type="NCBIfam" id="TIGR04183">
    <property type="entry name" value="Por_Secre_tail"/>
    <property type="match status" value="1"/>
</dbReference>